<protein>
    <submittedName>
        <fullName evidence="2">RNA 2'-phosphotransferase, Tpt1 / KptA family protein</fullName>
    </submittedName>
</protein>
<dbReference type="InterPro" id="IPR002745">
    <property type="entry name" value="Ptrans_KptA/Tpt1"/>
</dbReference>
<dbReference type="GO" id="GO:0016740">
    <property type="term" value="F:transferase activity"/>
    <property type="evidence" value="ECO:0007669"/>
    <property type="project" value="UniProtKB-KW"/>
</dbReference>
<keyword evidence="2" id="KW-0808">Transferase</keyword>
<dbReference type="InterPro" id="IPR042080">
    <property type="entry name" value="RNA_2'-PTrans_N"/>
</dbReference>
<organism evidence="2">
    <name type="scientific">uncultured Desulfobacterium sp</name>
    <dbReference type="NCBI Taxonomy" id="201089"/>
    <lineage>
        <taxon>Bacteria</taxon>
        <taxon>Pseudomonadati</taxon>
        <taxon>Thermodesulfobacteriota</taxon>
        <taxon>Desulfobacteria</taxon>
        <taxon>Desulfobacterales</taxon>
        <taxon>Desulfobacteriaceae</taxon>
        <taxon>Desulfobacterium</taxon>
        <taxon>environmental samples</taxon>
    </lineage>
</organism>
<name>A0A445N3M8_9BACT</name>
<dbReference type="Pfam" id="PF01885">
    <property type="entry name" value="PTS_2-RNA"/>
    <property type="match status" value="1"/>
</dbReference>
<dbReference type="AlphaFoldDB" id="A0A445N3M8"/>
<evidence type="ECO:0000313" key="2">
    <source>
        <dbReference type="EMBL" id="SPD76291.1"/>
    </source>
</evidence>
<accession>A0A445N3M8</accession>
<reference evidence="2" key="1">
    <citation type="submission" date="2018-01" db="EMBL/GenBank/DDBJ databases">
        <authorList>
            <person name="Regsiter A."/>
            <person name="William W."/>
        </authorList>
    </citation>
    <scope>NUCLEOTIDE SEQUENCE</scope>
    <source>
        <strain evidence="2">TRIP AH-1</strain>
    </source>
</reference>
<proteinExistence type="predicted"/>
<dbReference type="InterPro" id="IPR042081">
    <property type="entry name" value="RNA_2'-PTrans_C"/>
</dbReference>
<dbReference type="Gene3D" id="1.10.10.970">
    <property type="entry name" value="RNA 2'-phosphotransferase, Tpt1/KptA family, N-terminal domain"/>
    <property type="match status" value="1"/>
</dbReference>
<evidence type="ECO:0000256" key="1">
    <source>
        <dbReference type="SAM" id="MobiDB-lite"/>
    </source>
</evidence>
<feature type="region of interest" description="Disordered" evidence="1">
    <location>
        <begin position="216"/>
        <end position="252"/>
    </location>
</feature>
<sequence>MGRRNHQFRVDDLGRFLLYVLGRRPDEFGLIPDQDGFIKYKDLIRAVNEEPGFSYVRQSHINEVLLGRGRNLFQTAENKIRALEIKWSLNLNSHVNDLPNILFITVRKKAHPMVMEMGLSSGAGRHFVLSADEVMARRIGRRRDPAPVLLKVAADRASKAGIVFYAFGDLFLSPEIPIAFISGPPVSKEILEARAEVEIERKERPMIKKPAITPGSFVLDVNRDPDLKRRAKGRKPRGWKEEAKDIRRSKRQ</sequence>
<dbReference type="Gene3D" id="3.20.170.30">
    <property type="match status" value="1"/>
</dbReference>
<dbReference type="SUPFAM" id="SSF56399">
    <property type="entry name" value="ADP-ribosylation"/>
    <property type="match status" value="1"/>
</dbReference>
<dbReference type="EMBL" id="OJIN01000234">
    <property type="protein sequence ID" value="SPD76291.1"/>
    <property type="molecule type" value="Genomic_DNA"/>
</dbReference>
<gene>
    <name evidence="2" type="ORF">PITCH_A880043</name>
</gene>